<organism evidence="2 3">
    <name type="scientific">Neotabrizicola shimadae</name>
    <dbReference type="NCBI Taxonomy" id="2807096"/>
    <lineage>
        <taxon>Bacteria</taxon>
        <taxon>Pseudomonadati</taxon>
        <taxon>Pseudomonadota</taxon>
        <taxon>Alphaproteobacteria</taxon>
        <taxon>Rhodobacterales</taxon>
        <taxon>Paracoccaceae</taxon>
        <taxon>Neotabrizicola</taxon>
    </lineage>
</organism>
<dbReference type="AlphaFoldDB" id="A0A8G0ZWZ9"/>
<dbReference type="Proteomes" id="UP000826300">
    <property type="component" value="Chromosome"/>
</dbReference>
<keyword evidence="3" id="KW-1185">Reference proteome</keyword>
<reference evidence="2" key="1">
    <citation type="submission" date="2021-02" db="EMBL/GenBank/DDBJ databases">
        <title>Rhodobacter shimadae sp. nov., an aerobic anoxygenic phototrophic bacterium isolated from a hot spring.</title>
        <authorList>
            <person name="Muramatsu S."/>
            <person name="Haruta S."/>
            <person name="Hirose S."/>
            <person name="Hanada S."/>
        </authorList>
    </citation>
    <scope>NUCLEOTIDE SEQUENCE</scope>
    <source>
        <strain evidence="2">N10</strain>
    </source>
</reference>
<sequence length="235" mass="25006">MSDLILVHGAGHGAWCWDLVLPELAALGLPARALDLPGHGQDRTPPADITLDLYATAILSRIDRPAVLVGHSAGGFAIAAAAQRRPDLVSRLIYLTAWIPAPGQSLADLRRAARPTALTRALRPSPDRLTYSFAPETYADTFAHDAPTDRIARARANLCPEPVAPHETPLTALPDTPAFALFCDDDRAIPPALQRAMAHAIPARRTASLPTSHSPFLSQPQALAQTLARLATSPA</sequence>
<dbReference type="GO" id="GO:0016787">
    <property type="term" value="F:hydrolase activity"/>
    <property type="evidence" value="ECO:0007669"/>
    <property type="project" value="UniProtKB-KW"/>
</dbReference>
<protein>
    <submittedName>
        <fullName evidence="2">Alpha/beta fold hydrolase</fullName>
    </submittedName>
</protein>
<keyword evidence="2" id="KW-0378">Hydrolase</keyword>
<gene>
    <name evidence="2" type="ORF">JO391_09770</name>
</gene>
<dbReference type="InterPro" id="IPR029058">
    <property type="entry name" value="AB_hydrolase_fold"/>
</dbReference>
<accession>A0A8G0ZWZ9</accession>
<dbReference type="InterPro" id="IPR000073">
    <property type="entry name" value="AB_hydrolase_1"/>
</dbReference>
<dbReference type="RefSeq" id="WP_220664344.1">
    <property type="nucleotide sequence ID" value="NZ_CP069370.1"/>
</dbReference>
<dbReference type="PANTHER" id="PTHR37017">
    <property type="entry name" value="AB HYDROLASE-1 DOMAIN-CONTAINING PROTEIN-RELATED"/>
    <property type="match status" value="1"/>
</dbReference>
<feature type="domain" description="AB hydrolase-1" evidence="1">
    <location>
        <begin position="4"/>
        <end position="225"/>
    </location>
</feature>
<evidence type="ECO:0000259" key="1">
    <source>
        <dbReference type="Pfam" id="PF12697"/>
    </source>
</evidence>
<dbReference type="EMBL" id="CP069370">
    <property type="protein sequence ID" value="QYZ71748.1"/>
    <property type="molecule type" value="Genomic_DNA"/>
</dbReference>
<dbReference type="Gene3D" id="3.40.50.1820">
    <property type="entry name" value="alpha/beta hydrolase"/>
    <property type="match status" value="1"/>
</dbReference>
<dbReference type="SUPFAM" id="SSF53474">
    <property type="entry name" value="alpha/beta-Hydrolases"/>
    <property type="match status" value="1"/>
</dbReference>
<dbReference type="Pfam" id="PF12697">
    <property type="entry name" value="Abhydrolase_6"/>
    <property type="match status" value="1"/>
</dbReference>
<name>A0A8G0ZWZ9_9RHOB</name>
<evidence type="ECO:0000313" key="2">
    <source>
        <dbReference type="EMBL" id="QYZ71748.1"/>
    </source>
</evidence>
<dbReference type="PANTHER" id="PTHR37017:SF11">
    <property type="entry name" value="ESTERASE_LIPASE_THIOESTERASE DOMAIN-CONTAINING PROTEIN"/>
    <property type="match status" value="1"/>
</dbReference>
<proteinExistence type="predicted"/>
<dbReference type="KEGG" id="nsm:JO391_09770"/>
<dbReference type="InterPro" id="IPR052897">
    <property type="entry name" value="Sec-Metab_Biosynth_Hydrolase"/>
</dbReference>
<evidence type="ECO:0000313" key="3">
    <source>
        <dbReference type="Proteomes" id="UP000826300"/>
    </source>
</evidence>